<dbReference type="EMBL" id="FKJW01000006">
    <property type="protein sequence ID" value="SAK03010.1"/>
    <property type="molecule type" value="Genomic_DNA"/>
</dbReference>
<protein>
    <submittedName>
        <fullName evidence="1">Uncharacterized protein</fullName>
    </submittedName>
</protein>
<name>A0ABD7LDD0_9BURK</name>
<evidence type="ECO:0000313" key="1">
    <source>
        <dbReference type="EMBL" id="SAK03010.1"/>
    </source>
</evidence>
<dbReference type="AlphaFoldDB" id="A0ABD7LDD0"/>
<dbReference type="Proteomes" id="UP000196218">
    <property type="component" value="Unassembled WGS sequence"/>
</dbReference>
<evidence type="ECO:0000313" key="2">
    <source>
        <dbReference type="Proteomes" id="UP000196218"/>
    </source>
</evidence>
<organism evidence="1 2">
    <name type="scientific">Burkholderia multivorans</name>
    <dbReference type="NCBI Taxonomy" id="87883"/>
    <lineage>
        <taxon>Bacteria</taxon>
        <taxon>Pseudomonadati</taxon>
        <taxon>Pseudomonadota</taxon>
        <taxon>Betaproteobacteria</taxon>
        <taxon>Burkholderiales</taxon>
        <taxon>Burkholderiaceae</taxon>
        <taxon>Burkholderia</taxon>
        <taxon>Burkholderia cepacia complex</taxon>
    </lineage>
</organism>
<proteinExistence type="predicted"/>
<accession>A0ABD7LDD0</accession>
<sequence length="36" mass="4017">MKGIMCIGKAITNPWASKAFLYSIVKNAEDTPEPKY</sequence>
<reference evidence="1 2" key="1">
    <citation type="submission" date="2016-04" db="EMBL/GenBank/DDBJ databases">
        <authorList>
            <person name="Peeters C."/>
        </authorList>
    </citation>
    <scope>NUCLEOTIDE SEQUENCE [LARGE SCALE GENOMIC DNA]</scope>
    <source>
        <strain evidence="1">LMG 29311</strain>
    </source>
</reference>
<comment type="caution">
    <text evidence="1">The sequence shown here is derived from an EMBL/GenBank/DDBJ whole genome shotgun (WGS) entry which is preliminary data.</text>
</comment>
<gene>
    <name evidence="1" type="ORF">UA18_05849</name>
</gene>